<accession>A0ABY8VBC8</accession>
<organism evidence="7 8">
    <name type="scientific">Corynebacterium breve</name>
    <dbReference type="NCBI Taxonomy" id="3049799"/>
    <lineage>
        <taxon>Bacteria</taxon>
        <taxon>Bacillati</taxon>
        <taxon>Actinomycetota</taxon>
        <taxon>Actinomycetes</taxon>
        <taxon>Mycobacteriales</taxon>
        <taxon>Corynebacteriaceae</taxon>
        <taxon>Corynebacterium</taxon>
    </lineage>
</organism>
<name>A0ABY8VBC8_9CORY</name>
<dbReference type="PROSITE" id="PS50850">
    <property type="entry name" value="MFS"/>
    <property type="match status" value="1"/>
</dbReference>
<evidence type="ECO:0000256" key="1">
    <source>
        <dbReference type="ARBA" id="ARBA00004651"/>
    </source>
</evidence>
<evidence type="ECO:0000259" key="6">
    <source>
        <dbReference type="PROSITE" id="PS50850"/>
    </source>
</evidence>
<keyword evidence="2 5" id="KW-0812">Transmembrane</keyword>
<dbReference type="Pfam" id="PF07690">
    <property type="entry name" value="MFS_1"/>
    <property type="match status" value="1"/>
</dbReference>
<keyword evidence="4 5" id="KW-0472">Membrane</keyword>
<feature type="transmembrane region" description="Helical" evidence="5">
    <location>
        <begin position="117"/>
        <end position="138"/>
    </location>
</feature>
<dbReference type="RefSeq" id="WP_284823668.1">
    <property type="nucleotide sequence ID" value="NZ_CP126969.1"/>
</dbReference>
<feature type="transmembrane region" description="Helical" evidence="5">
    <location>
        <begin position="175"/>
        <end position="195"/>
    </location>
</feature>
<dbReference type="Proteomes" id="UP001225598">
    <property type="component" value="Chromosome"/>
</dbReference>
<gene>
    <name evidence="7" type="ORF">QP027_07260</name>
</gene>
<dbReference type="PANTHER" id="PTHR23531:SF1">
    <property type="entry name" value="QUINOLENE RESISTANCE PROTEIN NORA"/>
    <property type="match status" value="1"/>
</dbReference>
<proteinExistence type="predicted"/>
<feature type="transmembrane region" description="Helical" evidence="5">
    <location>
        <begin position="20"/>
        <end position="40"/>
    </location>
</feature>
<keyword evidence="3 5" id="KW-1133">Transmembrane helix</keyword>
<feature type="transmembrane region" description="Helical" evidence="5">
    <location>
        <begin position="83"/>
        <end position="105"/>
    </location>
</feature>
<evidence type="ECO:0000256" key="2">
    <source>
        <dbReference type="ARBA" id="ARBA00022692"/>
    </source>
</evidence>
<evidence type="ECO:0000313" key="7">
    <source>
        <dbReference type="EMBL" id="WIM66931.1"/>
    </source>
</evidence>
<feature type="transmembrane region" description="Helical" evidence="5">
    <location>
        <begin position="314"/>
        <end position="339"/>
    </location>
</feature>
<feature type="transmembrane region" description="Helical" evidence="5">
    <location>
        <begin position="286"/>
        <end position="308"/>
    </location>
</feature>
<feature type="transmembrane region" description="Helical" evidence="5">
    <location>
        <begin position="52"/>
        <end position="71"/>
    </location>
</feature>
<dbReference type="EMBL" id="CP126969">
    <property type="protein sequence ID" value="WIM66931.1"/>
    <property type="molecule type" value="Genomic_DNA"/>
</dbReference>
<evidence type="ECO:0000256" key="3">
    <source>
        <dbReference type="ARBA" id="ARBA00022989"/>
    </source>
</evidence>
<evidence type="ECO:0000313" key="8">
    <source>
        <dbReference type="Proteomes" id="UP001225598"/>
    </source>
</evidence>
<dbReference type="InterPro" id="IPR052714">
    <property type="entry name" value="MFS_Exporter"/>
</dbReference>
<evidence type="ECO:0000256" key="4">
    <source>
        <dbReference type="ARBA" id="ARBA00023136"/>
    </source>
</evidence>
<keyword evidence="8" id="KW-1185">Reference proteome</keyword>
<dbReference type="InterPro" id="IPR036259">
    <property type="entry name" value="MFS_trans_sf"/>
</dbReference>
<protein>
    <submittedName>
        <fullName evidence="7">MFS transporter</fullName>
    </submittedName>
</protein>
<sequence length="423" mass="44494">MATQRLSRDEIEQLDSIWKAPGFVPTLIAVGAAFGAWSLLLPVLPVAVLEAGGSATLAGASTGIFMAATVITQVCTPWMLRTVGYNPVMVVSALLLGIPALGHMINMDASTVLLFSALRGVGFGAITVAESALMAELVPARFLGKATGMLGVFVGVAQMLFLPVGLAMAEPFGYNSVYILAAVIALVAGLMCLRIPHIKADRAEKHDSTSLQTPMWKLVIVPALALTTLSMSFGAITAFLPASIKEQDPATGAVLGGLILSIAGAAAMIVRYFVGIIADKRGEPGIAMIPAQFSALAGILLIVSVMVFDWSVWWMVLAAVLFGGGFGAVQNEALLSMFYRLPRTKVSEASAVWNIFFDGGTGTGSMVFGMIVASTGYPGAFTTAAFIIAFGILLTAIDRTLGKYRVVENNNIATRLKEVRRKK</sequence>
<feature type="transmembrane region" description="Helical" evidence="5">
    <location>
        <begin position="150"/>
        <end position="169"/>
    </location>
</feature>
<dbReference type="SUPFAM" id="SSF103473">
    <property type="entry name" value="MFS general substrate transporter"/>
    <property type="match status" value="1"/>
</dbReference>
<feature type="transmembrane region" description="Helical" evidence="5">
    <location>
        <begin position="379"/>
        <end position="397"/>
    </location>
</feature>
<feature type="transmembrane region" description="Helical" evidence="5">
    <location>
        <begin position="216"/>
        <end position="240"/>
    </location>
</feature>
<reference evidence="7 8" key="1">
    <citation type="submission" date="2023-05" db="EMBL/GenBank/DDBJ databases">
        <title>Corynebacterium suedekumii sp. nov. and Corynebacterium breve sp. nov. isolated from raw cow's milk.</title>
        <authorList>
            <person name="Baer M.K."/>
            <person name="Mehl L."/>
            <person name="Hellmuth R."/>
            <person name="Marke G."/>
            <person name="Lipski A."/>
        </authorList>
    </citation>
    <scope>NUCLEOTIDE SEQUENCE [LARGE SCALE GENOMIC DNA]</scope>
    <source>
        <strain evidence="7 8">R4</strain>
    </source>
</reference>
<comment type="subcellular location">
    <subcellularLocation>
        <location evidence="1">Cell membrane</location>
        <topology evidence="1">Multi-pass membrane protein</topology>
    </subcellularLocation>
</comment>
<evidence type="ECO:0000256" key="5">
    <source>
        <dbReference type="SAM" id="Phobius"/>
    </source>
</evidence>
<dbReference type="InterPro" id="IPR020846">
    <property type="entry name" value="MFS_dom"/>
</dbReference>
<dbReference type="InterPro" id="IPR011701">
    <property type="entry name" value="MFS"/>
</dbReference>
<feature type="transmembrane region" description="Helical" evidence="5">
    <location>
        <begin position="252"/>
        <end position="274"/>
    </location>
</feature>
<dbReference type="CDD" id="cd17489">
    <property type="entry name" value="MFS_YfcJ_like"/>
    <property type="match status" value="1"/>
</dbReference>
<feature type="transmembrane region" description="Helical" evidence="5">
    <location>
        <begin position="351"/>
        <end position="373"/>
    </location>
</feature>
<dbReference type="Gene3D" id="1.20.1250.20">
    <property type="entry name" value="MFS general substrate transporter like domains"/>
    <property type="match status" value="1"/>
</dbReference>
<feature type="domain" description="Major facilitator superfamily (MFS) profile" evidence="6">
    <location>
        <begin position="1"/>
        <end position="403"/>
    </location>
</feature>
<dbReference type="PANTHER" id="PTHR23531">
    <property type="entry name" value="QUINOLENE RESISTANCE PROTEIN NORA"/>
    <property type="match status" value="1"/>
</dbReference>